<feature type="transmembrane region" description="Helical" evidence="7">
    <location>
        <begin position="84"/>
        <end position="107"/>
    </location>
</feature>
<evidence type="ECO:0000259" key="8">
    <source>
        <dbReference type="Pfam" id="PF01061"/>
    </source>
</evidence>
<keyword evidence="4 7" id="KW-0472">Membrane</keyword>
<sequence length="269" mass="27774">MSPDQRWRDPHAAPGARLDLSPAPGAAPFGLQVLAQTRMETRLLLRNGEQLLLAIVIPVLALVGGVAAAGRLDLDLGDQPVDVLTPGVLALAGLSTAFTSLAIATGFERRYGLLKRLGASPLPRHGLLLGKIGAILLVELVQVVVLGTVGFALGWQPDADVPAALLALVLGTAAFGSLGLLLAGAVRAEATLAIANLVYLLLLTGGGVVFPTEEYGALGPVLEWLPSGALGEAMRAALTHGSVDGRSMLVLLAWAAVAALLTSRTFRWE</sequence>
<accession>A0ABP5JML5</accession>
<evidence type="ECO:0000256" key="6">
    <source>
        <dbReference type="SAM" id="MobiDB-lite"/>
    </source>
</evidence>
<keyword evidence="2 7" id="KW-0812">Transmembrane</keyword>
<dbReference type="InterPro" id="IPR051784">
    <property type="entry name" value="Nod_factor_ABC_transporter"/>
</dbReference>
<comment type="subcellular location">
    <subcellularLocation>
        <location evidence="1">Membrane</location>
        <topology evidence="1">Multi-pass membrane protein</topology>
    </subcellularLocation>
</comment>
<feature type="transmembrane region" description="Helical" evidence="7">
    <location>
        <begin position="190"/>
        <end position="210"/>
    </location>
</feature>
<feature type="transmembrane region" description="Helical" evidence="7">
    <location>
        <begin position="128"/>
        <end position="155"/>
    </location>
</feature>
<gene>
    <name evidence="9" type="ORF">GCM10009843_10640</name>
</gene>
<evidence type="ECO:0000256" key="3">
    <source>
        <dbReference type="ARBA" id="ARBA00022989"/>
    </source>
</evidence>
<evidence type="ECO:0000256" key="4">
    <source>
        <dbReference type="ARBA" id="ARBA00023136"/>
    </source>
</evidence>
<name>A0ABP5JML5_9ACTN</name>
<dbReference type="PANTHER" id="PTHR43229">
    <property type="entry name" value="NODULATION PROTEIN J"/>
    <property type="match status" value="1"/>
</dbReference>
<feature type="transmembrane region" description="Helical" evidence="7">
    <location>
        <begin position="161"/>
        <end position="183"/>
    </location>
</feature>
<evidence type="ECO:0000313" key="9">
    <source>
        <dbReference type="EMBL" id="GAA2118596.1"/>
    </source>
</evidence>
<evidence type="ECO:0000313" key="10">
    <source>
        <dbReference type="Proteomes" id="UP001500575"/>
    </source>
</evidence>
<dbReference type="RefSeq" id="WP_344302600.1">
    <property type="nucleotide sequence ID" value="NZ_BAAAQQ010000002.1"/>
</dbReference>
<keyword evidence="5" id="KW-0046">Antibiotic resistance</keyword>
<keyword evidence="3 7" id="KW-1133">Transmembrane helix</keyword>
<dbReference type="InterPro" id="IPR000412">
    <property type="entry name" value="ABC_2_transport"/>
</dbReference>
<dbReference type="Proteomes" id="UP001500575">
    <property type="component" value="Unassembled WGS sequence"/>
</dbReference>
<evidence type="ECO:0000256" key="5">
    <source>
        <dbReference type="ARBA" id="ARBA00023251"/>
    </source>
</evidence>
<evidence type="ECO:0000256" key="2">
    <source>
        <dbReference type="ARBA" id="ARBA00022692"/>
    </source>
</evidence>
<dbReference type="EMBL" id="BAAAQQ010000002">
    <property type="protein sequence ID" value="GAA2118596.1"/>
    <property type="molecule type" value="Genomic_DNA"/>
</dbReference>
<feature type="compositionally biased region" description="Basic and acidic residues" evidence="6">
    <location>
        <begin position="1"/>
        <end position="11"/>
    </location>
</feature>
<reference evidence="10" key="1">
    <citation type="journal article" date="2019" name="Int. J. Syst. Evol. Microbiol.">
        <title>The Global Catalogue of Microorganisms (GCM) 10K type strain sequencing project: providing services to taxonomists for standard genome sequencing and annotation.</title>
        <authorList>
            <consortium name="The Broad Institute Genomics Platform"/>
            <consortium name="The Broad Institute Genome Sequencing Center for Infectious Disease"/>
            <person name="Wu L."/>
            <person name="Ma J."/>
        </authorList>
    </citation>
    <scope>NUCLEOTIDE SEQUENCE [LARGE SCALE GENOMIC DNA]</scope>
    <source>
        <strain evidence="10">JCM 16021</strain>
    </source>
</reference>
<proteinExistence type="predicted"/>
<protein>
    <submittedName>
        <fullName evidence="9">ABC transporter permease</fullName>
    </submittedName>
</protein>
<dbReference type="PIRSF" id="PIRSF006648">
    <property type="entry name" value="DrrB"/>
    <property type="match status" value="1"/>
</dbReference>
<feature type="region of interest" description="Disordered" evidence="6">
    <location>
        <begin position="1"/>
        <end position="23"/>
    </location>
</feature>
<dbReference type="Pfam" id="PF01061">
    <property type="entry name" value="ABC2_membrane"/>
    <property type="match status" value="1"/>
</dbReference>
<feature type="transmembrane region" description="Helical" evidence="7">
    <location>
        <begin position="248"/>
        <end position="266"/>
    </location>
</feature>
<evidence type="ECO:0000256" key="7">
    <source>
        <dbReference type="SAM" id="Phobius"/>
    </source>
</evidence>
<dbReference type="InterPro" id="IPR013525">
    <property type="entry name" value="ABC2_TM"/>
</dbReference>
<dbReference type="PANTHER" id="PTHR43229:SF2">
    <property type="entry name" value="NODULATION PROTEIN J"/>
    <property type="match status" value="1"/>
</dbReference>
<keyword evidence="10" id="KW-1185">Reference proteome</keyword>
<comment type="caution">
    <text evidence="9">The sequence shown here is derived from an EMBL/GenBank/DDBJ whole genome shotgun (WGS) entry which is preliminary data.</text>
</comment>
<feature type="transmembrane region" description="Helical" evidence="7">
    <location>
        <begin position="51"/>
        <end position="72"/>
    </location>
</feature>
<organism evidence="9 10">
    <name type="scientific">Nocardioides bigeumensis</name>
    <dbReference type="NCBI Taxonomy" id="433657"/>
    <lineage>
        <taxon>Bacteria</taxon>
        <taxon>Bacillati</taxon>
        <taxon>Actinomycetota</taxon>
        <taxon>Actinomycetes</taxon>
        <taxon>Propionibacteriales</taxon>
        <taxon>Nocardioidaceae</taxon>
        <taxon>Nocardioides</taxon>
    </lineage>
</organism>
<evidence type="ECO:0000256" key="1">
    <source>
        <dbReference type="ARBA" id="ARBA00004141"/>
    </source>
</evidence>
<feature type="domain" description="ABC-2 type transporter transmembrane" evidence="8">
    <location>
        <begin position="32"/>
        <end position="236"/>
    </location>
</feature>